<comment type="similarity">
    <text evidence="2">Belongs to the DoxX family.</text>
</comment>
<dbReference type="PANTHER" id="PTHR33452">
    <property type="entry name" value="OXIDOREDUCTASE CATD-RELATED"/>
    <property type="match status" value="1"/>
</dbReference>
<keyword evidence="4 7" id="KW-0812">Transmembrane</keyword>
<proteinExistence type="inferred from homology"/>
<dbReference type="Pfam" id="PF07681">
    <property type="entry name" value="DoxX"/>
    <property type="match status" value="1"/>
</dbReference>
<dbReference type="OrthoDB" id="9808524at2"/>
<gene>
    <name evidence="8" type="ORF">SAMN06295912_101262</name>
</gene>
<accession>A0A239BMD3</accession>
<evidence type="ECO:0000256" key="3">
    <source>
        <dbReference type="ARBA" id="ARBA00022475"/>
    </source>
</evidence>
<keyword evidence="5 7" id="KW-1133">Transmembrane helix</keyword>
<evidence type="ECO:0000256" key="5">
    <source>
        <dbReference type="ARBA" id="ARBA00022989"/>
    </source>
</evidence>
<evidence type="ECO:0000256" key="2">
    <source>
        <dbReference type="ARBA" id="ARBA00006679"/>
    </source>
</evidence>
<feature type="transmembrane region" description="Helical" evidence="7">
    <location>
        <begin position="82"/>
        <end position="99"/>
    </location>
</feature>
<protein>
    <submittedName>
        <fullName evidence="8">Putative oxidoreductase</fullName>
    </submittedName>
</protein>
<keyword evidence="3" id="KW-1003">Cell membrane</keyword>
<feature type="transmembrane region" description="Helical" evidence="7">
    <location>
        <begin position="12"/>
        <end position="35"/>
    </location>
</feature>
<dbReference type="InterPro" id="IPR032808">
    <property type="entry name" value="DoxX"/>
</dbReference>
<dbReference type="EMBL" id="FZOS01000001">
    <property type="protein sequence ID" value="SNS08779.1"/>
    <property type="molecule type" value="Genomic_DNA"/>
</dbReference>
<name>A0A239BMD3_9SPHN</name>
<dbReference type="RefSeq" id="WP_089217778.1">
    <property type="nucleotide sequence ID" value="NZ_FZOS01000001.1"/>
</dbReference>
<evidence type="ECO:0000256" key="4">
    <source>
        <dbReference type="ARBA" id="ARBA00022692"/>
    </source>
</evidence>
<dbReference type="AlphaFoldDB" id="A0A239BMD3"/>
<evidence type="ECO:0000313" key="8">
    <source>
        <dbReference type="EMBL" id="SNS08779.1"/>
    </source>
</evidence>
<keyword evidence="9" id="KW-1185">Reference proteome</keyword>
<dbReference type="PANTHER" id="PTHR33452:SF4">
    <property type="entry name" value="BLL4328 PROTEIN"/>
    <property type="match status" value="1"/>
</dbReference>
<dbReference type="Proteomes" id="UP000198281">
    <property type="component" value="Unassembled WGS sequence"/>
</dbReference>
<evidence type="ECO:0000256" key="6">
    <source>
        <dbReference type="ARBA" id="ARBA00023136"/>
    </source>
</evidence>
<dbReference type="GO" id="GO:0005886">
    <property type="term" value="C:plasma membrane"/>
    <property type="evidence" value="ECO:0007669"/>
    <property type="project" value="UniProtKB-SubCell"/>
</dbReference>
<feature type="transmembrane region" description="Helical" evidence="7">
    <location>
        <begin position="105"/>
        <end position="125"/>
    </location>
</feature>
<keyword evidence="6 7" id="KW-0472">Membrane</keyword>
<dbReference type="InterPro" id="IPR051907">
    <property type="entry name" value="DoxX-like_oxidoreductase"/>
</dbReference>
<feature type="transmembrane region" description="Helical" evidence="7">
    <location>
        <begin position="47"/>
        <end position="70"/>
    </location>
</feature>
<sequence>MIIPALDRHASTILGVLRIVTGLLFLSHGLVKLWGFPAGAQPGVQPLMSLLGAAAILELVGGILTILGLFTRPTAFLLSGQMAVAYFLVHAPQSFYPVLNGGEPSILFCFIFLYLAAAGAGAFSIDGMKRRS</sequence>
<comment type="subcellular location">
    <subcellularLocation>
        <location evidence="1">Cell membrane</location>
        <topology evidence="1">Multi-pass membrane protein</topology>
    </subcellularLocation>
</comment>
<evidence type="ECO:0000256" key="7">
    <source>
        <dbReference type="SAM" id="Phobius"/>
    </source>
</evidence>
<evidence type="ECO:0000313" key="9">
    <source>
        <dbReference type="Proteomes" id="UP000198281"/>
    </source>
</evidence>
<organism evidence="8 9">
    <name type="scientific">Edaphosphingomonas laterariae</name>
    <dbReference type="NCBI Taxonomy" id="861865"/>
    <lineage>
        <taxon>Bacteria</taxon>
        <taxon>Pseudomonadati</taxon>
        <taxon>Pseudomonadota</taxon>
        <taxon>Alphaproteobacteria</taxon>
        <taxon>Sphingomonadales</taxon>
        <taxon>Rhizorhabdaceae</taxon>
        <taxon>Edaphosphingomonas</taxon>
    </lineage>
</organism>
<reference evidence="9" key="1">
    <citation type="submission" date="2017-06" db="EMBL/GenBank/DDBJ databases">
        <authorList>
            <person name="Varghese N."/>
            <person name="Submissions S."/>
        </authorList>
    </citation>
    <scope>NUCLEOTIDE SEQUENCE [LARGE SCALE GENOMIC DNA]</scope>
    <source>
        <strain evidence="9">LNB2</strain>
    </source>
</reference>
<evidence type="ECO:0000256" key="1">
    <source>
        <dbReference type="ARBA" id="ARBA00004651"/>
    </source>
</evidence>